<evidence type="ECO:0000313" key="18">
    <source>
        <dbReference type="Proteomes" id="UP000046680"/>
    </source>
</evidence>
<dbReference type="EMBL" id="JAGIZI010000018">
    <property type="protein sequence ID" value="MBP0683948.1"/>
    <property type="molecule type" value="Genomic_DNA"/>
</dbReference>
<dbReference type="Proteomes" id="UP000046947">
    <property type="component" value="Unassembled WGS sequence"/>
</dbReference>
<dbReference type="Proteomes" id="UP000050139">
    <property type="component" value="Unassembled WGS sequence"/>
</dbReference>
<protein>
    <submittedName>
        <fullName evidence="13">Antitoxin VapB32</fullName>
    </submittedName>
    <submittedName>
        <fullName evidence="8">Conserved protein of uncharacterized function, possible antitoxin</fullName>
    </submittedName>
    <submittedName>
        <fullName evidence="12">Type II toxin-antitoxin system VapB family antitoxin</fullName>
    </submittedName>
</protein>
<evidence type="ECO:0000313" key="19">
    <source>
        <dbReference type="Proteomes" id="UP000046947"/>
    </source>
</evidence>
<reference evidence="16 17" key="1">
    <citation type="submission" date="2015-03" db="EMBL/GenBank/DDBJ databases">
        <authorList>
            <consortium name="Pathogen Informatics"/>
        </authorList>
    </citation>
    <scope>NUCLEOTIDE SEQUENCE [LARGE SCALE GENOMIC DNA]</scope>
    <source>
        <strain evidence="7 22">Bir 172</strain>
        <strain evidence="5 25">Bir 185</strain>
        <strain evidence="6 23">Bir 187</strain>
        <strain evidence="4 18">C09601061</strain>
        <strain evidence="9 17">G09801536</strain>
        <strain evidence="2 20">G09901357</strain>
        <strain evidence="3 19">H09601792</strain>
        <strain evidence="16">K00500041</strain>
        <strain evidence="11 21">P00601463</strain>
    </source>
</reference>
<dbReference type="Proteomes" id="UP000038802">
    <property type="component" value="Unassembled WGS sequence"/>
</dbReference>
<dbReference type="EMBL" id="CSAE01000173">
    <property type="protein sequence ID" value="COV67153.1"/>
    <property type="molecule type" value="Genomic_DNA"/>
</dbReference>
<dbReference type="EMBL" id="CSAD01000254">
    <property type="protein sequence ID" value="COV54002.1"/>
    <property type="molecule type" value="Genomic_DNA"/>
</dbReference>
<accession>A0A045J6Q1</accession>
<dbReference type="Proteomes" id="UP000048289">
    <property type="component" value="Unassembled WGS sequence"/>
</dbReference>
<reference evidence="14" key="7">
    <citation type="submission" date="2018-07" db="EMBL/GenBank/DDBJ databases">
        <authorList>
            <person name="Shah S."/>
            <person name="Brown T."/>
            <person name="Auld S."/>
            <person name="Bratton K."/>
            <person name="Narechania A."/>
            <person name="Mathema B."/>
            <person name="Gandhi N."/>
        </authorList>
    </citation>
    <scope>NUCLEOTIDE SEQUENCE</scope>
    <source>
        <strain evidence="14">32301_S10</strain>
    </source>
</reference>
<dbReference type="Proteomes" id="UP000046680">
    <property type="component" value="Unassembled WGS sequence"/>
</dbReference>
<dbReference type="EMBL" id="CNGE01000716">
    <property type="protein sequence ID" value="CKT24447.1"/>
    <property type="molecule type" value="Genomic_DNA"/>
</dbReference>
<evidence type="ECO:0000313" key="17">
    <source>
        <dbReference type="Proteomes" id="UP000045842"/>
    </source>
</evidence>
<reference evidence="8 24" key="2">
    <citation type="submission" date="2015-03" db="EMBL/GenBank/DDBJ databases">
        <authorList>
            <consortium name="Pathogen Informatics"/>
            <person name="Murphy D."/>
        </authorList>
    </citation>
    <scope>NUCLEOTIDE SEQUENCE [LARGE SCALE GENOMIC DNA]</scope>
    <source>
        <strain evidence="8 24">0268S</strain>
    </source>
</reference>
<evidence type="ECO:0000313" key="4">
    <source>
        <dbReference type="EMBL" id="CFR93107.1"/>
    </source>
</evidence>
<evidence type="ECO:0000313" key="22">
    <source>
        <dbReference type="Proteomes" id="UP000048948"/>
    </source>
</evidence>
<dbReference type="Proteomes" id="UP000300237">
    <property type="component" value="Chromosome"/>
</dbReference>
<dbReference type="Pfam" id="PF09957">
    <property type="entry name" value="VapB_antitoxin"/>
    <property type="match status" value="1"/>
</dbReference>
<reference evidence="14 27" key="5">
    <citation type="journal article" date="2017" name="N. Engl. J. Med.">
        <title>Transmission of Extensively Drug-Resistant Tuberculosis in South Africa.</title>
        <authorList>
            <person name="Shah N.S."/>
            <person name="Auld S.C."/>
            <person name="Brust J.C."/>
            <person name="Mathema B."/>
            <person name="Ismail N."/>
            <person name="Moodley P."/>
            <person name="Mlisana K."/>
            <person name="Allana S."/>
            <person name="Campbell A."/>
            <person name="Mthiyane T."/>
            <person name="Morris N."/>
            <person name="Mpangase P."/>
            <person name="van der Meulen H."/>
            <person name="Omar S.V."/>
            <person name="Brown T.S."/>
            <person name="Narechania A."/>
            <person name="Shaskina E."/>
            <person name="Kapwata T."/>
            <person name="Kreiswirth B."/>
            <person name="Gandhi N.R."/>
        </authorList>
    </citation>
    <scope>NUCLEOTIDE SEQUENCE [LARGE SCALE GENOMIC DNA]</scope>
    <source>
        <strain evidence="14 27">32301_S10</strain>
    </source>
</reference>
<evidence type="ECO:0000313" key="3">
    <source>
        <dbReference type="EMBL" id="CFE47011.1"/>
    </source>
</evidence>
<dbReference type="Proteomes" id="UP000048948">
    <property type="component" value="Unassembled WGS sequence"/>
</dbReference>
<reference evidence="13 26" key="6">
    <citation type="submission" date="2017-02" db="EMBL/GenBank/DDBJ databases">
        <title>Protein polymorphisms may explain contrasting epidemiological fitness of two variants of a multidrug-resistant Mycobacterium tuberculosis strain.</title>
        <authorList>
            <person name="Bigi M.M."/>
            <person name="Lopez B."/>
            <person name="Blanco F.C."/>
            <person name="Sasiain M.C."/>
            <person name="De La Barrera S."/>
            <person name="Ritacco V."/>
            <person name="Bigi F."/>
            <person name="Soria M.A."/>
        </authorList>
    </citation>
    <scope>NUCLEOTIDE SEQUENCE [LARGE SCALE GENOMIC DNA]</scope>
    <source>
        <strain evidence="13 26">6548</strain>
    </source>
</reference>
<dbReference type="EMBL" id="LR027516">
    <property type="protein sequence ID" value="VCU49365.1"/>
    <property type="molecule type" value="Genomic_DNA"/>
</dbReference>
<evidence type="ECO:0000313" key="10">
    <source>
        <dbReference type="EMBL" id="COV67153.1"/>
    </source>
</evidence>
<reference evidence="13 26" key="4">
    <citation type="submission" date="2016-04" db="EMBL/GenBank/DDBJ databases">
        <authorList>
            <person name="Bigi M."/>
            <person name="Bigi F."/>
            <person name="Soria M.A."/>
        </authorList>
    </citation>
    <scope>NUCLEOTIDE SEQUENCE [LARGE SCALE GENOMIC DNA]</scope>
    <source>
        <strain evidence="13 26">6548</strain>
    </source>
</reference>
<dbReference type="EMBL" id="CHKL01000034">
    <property type="protein sequence ID" value="COV74049.1"/>
    <property type="molecule type" value="Genomic_DNA"/>
</dbReference>
<evidence type="ECO:0000313" key="6">
    <source>
        <dbReference type="EMBL" id="CKS21052.1"/>
    </source>
</evidence>
<dbReference type="Proteomes" id="UP000049023">
    <property type="component" value="Unassembled WGS sequence"/>
</dbReference>
<dbReference type="EMBL" id="LWDQ01000001">
    <property type="protein sequence ID" value="OMH59022.1"/>
    <property type="molecule type" value="Genomic_DNA"/>
</dbReference>
<dbReference type="EMBL" id="CFOH01000052">
    <property type="protein sequence ID" value="CFE47011.1"/>
    <property type="molecule type" value="Genomic_DNA"/>
</dbReference>
<evidence type="ECO:0000313" key="7">
    <source>
        <dbReference type="EMBL" id="CKT24447.1"/>
    </source>
</evidence>
<evidence type="ECO:0000313" key="12">
    <source>
        <dbReference type="EMBL" id="MBP0683948.1"/>
    </source>
</evidence>
<evidence type="ECO:0000313" key="5">
    <source>
        <dbReference type="EMBL" id="CKS21040.1"/>
    </source>
</evidence>
<dbReference type="Proteomes" id="UP000048600">
    <property type="component" value="Unassembled WGS sequence"/>
</dbReference>
<dbReference type="Proteomes" id="UP000045842">
    <property type="component" value="Unassembled WGS sequence"/>
</dbReference>
<dbReference type="Proteomes" id="UP000189452">
    <property type="component" value="Chromosome"/>
</dbReference>
<evidence type="ECO:0000313" key="26">
    <source>
        <dbReference type="Proteomes" id="UP000189452"/>
    </source>
</evidence>
<evidence type="ECO:0000313" key="14">
    <source>
        <dbReference type="EMBL" id="REQ50147.1"/>
    </source>
</evidence>
<name>A0A045J6Q1_MYCTX</name>
<evidence type="ECO:0000313" key="9">
    <source>
        <dbReference type="EMBL" id="COV54002.1"/>
    </source>
</evidence>
<evidence type="ECO:0000313" key="11">
    <source>
        <dbReference type="EMBL" id="COV74049.1"/>
    </source>
</evidence>
<evidence type="ECO:0000313" key="28">
    <source>
        <dbReference type="Proteomes" id="UP000300237"/>
    </source>
</evidence>
<dbReference type="AlphaFoldDB" id="A0A045J6Q1"/>
<organism evidence="8 24">
    <name type="scientific">Mycobacterium tuberculosis</name>
    <dbReference type="NCBI Taxonomy" id="1773"/>
    <lineage>
        <taxon>Bacteria</taxon>
        <taxon>Bacillati</taxon>
        <taxon>Actinomycetota</taxon>
        <taxon>Actinomycetes</taxon>
        <taxon>Mycobacteriales</taxon>
        <taxon>Mycobacteriaceae</taxon>
        <taxon>Mycobacterium</taxon>
        <taxon>Mycobacterium tuberculosis complex</taxon>
    </lineage>
</organism>
<dbReference type="EMBL" id="CFOE01000014">
    <property type="protein sequence ID" value="CFE35141.1"/>
    <property type="molecule type" value="Genomic_DNA"/>
</dbReference>
<evidence type="ECO:0000313" key="20">
    <source>
        <dbReference type="Proteomes" id="UP000048289"/>
    </source>
</evidence>
<evidence type="ECO:0000313" key="13">
    <source>
        <dbReference type="EMBL" id="OMH59022.1"/>
    </source>
</evidence>
<dbReference type="OMA" id="MIRINTY"/>
<evidence type="ECO:0000313" key="21">
    <source>
        <dbReference type="Proteomes" id="UP000048600"/>
    </source>
</evidence>
<dbReference type="SMR" id="A0A045J6Q1"/>
<dbReference type="GeneID" id="45425087"/>
<dbReference type="EMBL" id="CNFT01000714">
    <property type="protein sequence ID" value="CKS21040.1"/>
    <property type="molecule type" value="Genomic_DNA"/>
</dbReference>
<feature type="region of interest" description="Disordered" evidence="1">
    <location>
        <begin position="46"/>
        <end position="65"/>
    </location>
</feature>
<reference evidence="10" key="3">
    <citation type="submission" date="2015-03" db="EMBL/GenBank/DDBJ databases">
        <authorList>
            <person name="Murphy D."/>
        </authorList>
    </citation>
    <scope>NUCLEOTIDE SEQUENCE [LARGE SCALE GENOMIC DNA]</scope>
    <source>
        <strain evidence="10">K00500041</strain>
    </source>
</reference>
<reference evidence="15 28" key="8">
    <citation type="submission" date="2018-08" db="EMBL/GenBank/DDBJ databases">
        <authorList>
            <person name="Fokvardsen B D."/>
            <person name="Norman A."/>
        </authorList>
    </citation>
    <scope>NUCLEOTIDE SEQUENCE [LARGE SCALE GENOMIC DNA]</scope>
    <source>
        <strain evidence="15 28">DKC2</strain>
    </source>
</reference>
<evidence type="ECO:0000313" key="16">
    <source>
        <dbReference type="Proteomes" id="UP000038802"/>
    </source>
</evidence>
<evidence type="ECO:0000313" key="8">
    <source>
        <dbReference type="EMBL" id="CLW82388.1"/>
    </source>
</evidence>
<dbReference type="EMBL" id="CGCX01001344">
    <property type="protein sequence ID" value="CFR93107.1"/>
    <property type="molecule type" value="Genomic_DNA"/>
</dbReference>
<dbReference type="EMBL" id="CNFU01000621">
    <property type="protein sequence ID" value="CKS21052.1"/>
    <property type="molecule type" value="Genomic_DNA"/>
</dbReference>
<reference evidence="12 29" key="9">
    <citation type="submission" date="2021-03" db="EMBL/GenBank/DDBJ databases">
        <title>Whole Genome Sequencing of Mycobacterium tuberculosis clinical isolates from Arunachal Pradesh, India.</title>
        <authorList>
            <person name="Singh S."/>
            <person name="Mudliar S.R."/>
            <person name="Kulsum U."/>
            <person name="Rufai S.B."/>
            <person name="Singh P.K."/>
            <person name="Umpo M."/>
            <person name="Nyori M."/>
        </authorList>
    </citation>
    <scope>NUCLEOTIDE SEQUENCE [LARGE SCALE GENOMIC DNA]</scope>
    <source>
        <strain evidence="12 29">OMICS/BPL/0142/20/SP</strain>
    </source>
</reference>
<proteinExistence type="predicted"/>
<dbReference type="InterPro" id="IPR019239">
    <property type="entry name" value="VapB_antitoxin"/>
</dbReference>
<evidence type="ECO:0000313" key="24">
    <source>
        <dbReference type="Proteomes" id="UP000050139"/>
    </source>
</evidence>
<gene>
    <name evidence="15" type="primary">vapB32</name>
    <name evidence="13" type="ORF">A4S10_01185</name>
    <name evidence="15" type="ORF">DKC2_1186</name>
    <name evidence="14" type="ORF">DSJ38_15350</name>
    <name evidence="4" type="ORF">ERS007657_03047</name>
    <name evidence="9" type="ORF">ERS007679_02032</name>
    <name evidence="2" type="ORF">ERS007681_00228</name>
    <name evidence="3" type="ORF">ERS007688_00556</name>
    <name evidence="10" type="ORF">ERS007703_01836</name>
    <name evidence="11" type="ORF">ERS007741_00558</name>
    <name evidence="7" type="ORF">ERS027646_03210</name>
    <name evidence="5" type="ORF">ERS027659_02785</name>
    <name evidence="6" type="ORF">ERS027661_02750</name>
    <name evidence="8" type="ORF">ERS094118_03388</name>
    <name evidence="12" type="ORF">J8J21_12595</name>
</gene>
<dbReference type="RefSeq" id="WP_003405863.1">
    <property type="nucleotide sequence ID" value="NZ_AP017901.1"/>
</dbReference>
<dbReference type="Proteomes" id="UP000671119">
    <property type="component" value="Unassembled WGS sequence"/>
</dbReference>
<evidence type="ECO:0000313" key="29">
    <source>
        <dbReference type="Proteomes" id="UP000671119"/>
    </source>
</evidence>
<dbReference type="EMBL" id="COPH01000031">
    <property type="protein sequence ID" value="CLW82388.1"/>
    <property type="molecule type" value="Genomic_DNA"/>
</dbReference>
<dbReference type="Proteomes" id="UP000256381">
    <property type="component" value="Unassembled WGS sequence"/>
</dbReference>
<dbReference type="Proteomes" id="UP000050164">
    <property type="component" value="Unassembled WGS sequence"/>
</dbReference>
<evidence type="ECO:0000313" key="27">
    <source>
        <dbReference type="Proteomes" id="UP000256381"/>
    </source>
</evidence>
<evidence type="ECO:0000313" key="23">
    <source>
        <dbReference type="Proteomes" id="UP000049023"/>
    </source>
</evidence>
<sequence length="65" mass="6973">MRTTVTVDDALLAKAAELTGVKEKSTLLREGLQTLVRVESARRLAALGGTDPQATAAPRRRTSPR</sequence>
<evidence type="ECO:0000313" key="2">
    <source>
        <dbReference type="EMBL" id="CFE35141.1"/>
    </source>
</evidence>
<evidence type="ECO:0000313" key="15">
    <source>
        <dbReference type="EMBL" id="VCU49365.1"/>
    </source>
</evidence>
<dbReference type="STRING" id="115862.BBG46_05985"/>
<evidence type="ECO:0000313" key="25">
    <source>
        <dbReference type="Proteomes" id="UP000050164"/>
    </source>
</evidence>
<dbReference type="EMBL" id="QTBD01000170">
    <property type="protein sequence ID" value="REQ50147.1"/>
    <property type="molecule type" value="Genomic_DNA"/>
</dbReference>
<evidence type="ECO:0000256" key="1">
    <source>
        <dbReference type="SAM" id="MobiDB-lite"/>
    </source>
</evidence>
<dbReference type="PATRIC" id="fig|1773.211.peg.2794"/>